<keyword evidence="2" id="KW-1185">Reference proteome</keyword>
<name>A0A238VYZ7_9ACTN</name>
<organism evidence="1 2">
    <name type="scientific">Actinoplanes regularis</name>
    <dbReference type="NCBI Taxonomy" id="52697"/>
    <lineage>
        <taxon>Bacteria</taxon>
        <taxon>Bacillati</taxon>
        <taxon>Actinomycetota</taxon>
        <taxon>Actinomycetes</taxon>
        <taxon>Micromonosporales</taxon>
        <taxon>Micromonosporaceae</taxon>
        <taxon>Actinoplanes</taxon>
    </lineage>
</organism>
<proteinExistence type="predicted"/>
<dbReference type="RefSeq" id="WP_089291877.1">
    <property type="nucleotide sequence ID" value="NZ_BOMU01000124.1"/>
</dbReference>
<dbReference type="OrthoDB" id="5149899at2"/>
<sequence>MKDSVASSFTTMQEDVLFDVPYSSAAPFHEYYGDGPPPSRLGMGCGWQSFEVARRVRERTGVKATLLFSGRHIVAVYPGADDLVVLDPYLLHRLPVVLRGADAADGVVTATEDAFPFRTTASGEPRPSKLRLRWTPTSGGMHSEYSRYSPRLDRYVTFRAFTFRPGSRLPAFPPPRGLVLRLLLHAEQNNVSIRSIDRDSGRMRELVLPFTGRPRDRLVDERFLITKDNQGAVSHAGTDGFQRDLTEICASVAASPEELVGYLLGAAEIYAAKAPEDLEVPEYSLEDE</sequence>
<evidence type="ECO:0000313" key="2">
    <source>
        <dbReference type="Proteomes" id="UP000198415"/>
    </source>
</evidence>
<reference evidence="1 2" key="1">
    <citation type="submission" date="2017-06" db="EMBL/GenBank/DDBJ databases">
        <authorList>
            <person name="Kim H.J."/>
            <person name="Triplett B.A."/>
        </authorList>
    </citation>
    <scope>NUCLEOTIDE SEQUENCE [LARGE SCALE GENOMIC DNA]</scope>
    <source>
        <strain evidence="1 2">DSM 43151</strain>
    </source>
</reference>
<dbReference type="AlphaFoldDB" id="A0A238VYZ7"/>
<accession>A0A238VYZ7</accession>
<dbReference type="Proteomes" id="UP000198415">
    <property type="component" value="Unassembled WGS sequence"/>
</dbReference>
<gene>
    <name evidence="1" type="ORF">SAMN06264365_1022</name>
</gene>
<dbReference type="EMBL" id="FZNR01000002">
    <property type="protein sequence ID" value="SNR39486.1"/>
    <property type="molecule type" value="Genomic_DNA"/>
</dbReference>
<protein>
    <submittedName>
        <fullName evidence="1">Uncharacterized protein</fullName>
    </submittedName>
</protein>
<evidence type="ECO:0000313" key="1">
    <source>
        <dbReference type="EMBL" id="SNR39486.1"/>
    </source>
</evidence>